<dbReference type="InterPro" id="IPR057754">
    <property type="entry name" value="PI4-kinase_beta/PIK1_cat"/>
</dbReference>
<dbReference type="CDD" id="cd05168">
    <property type="entry name" value="PI4Kc_III_beta"/>
    <property type="match status" value="1"/>
</dbReference>
<dbReference type="GO" id="GO:0048015">
    <property type="term" value="P:phosphatidylinositol-mediated signaling"/>
    <property type="evidence" value="ECO:0007669"/>
    <property type="project" value="TreeGrafter"/>
</dbReference>
<comment type="subcellular location">
    <subcellularLocation>
        <location evidence="1">Mitochondrion outer membrane</location>
        <topology evidence="1">Peripheral membrane protein</topology>
    </subcellularLocation>
    <subcellularLocation>
        <location evidence="6">Rough endoplasmic reticulum membrane</location>
        <topology evidence="6">Peripheral membrane protein</topology>
    </subcellularLocation>
</comment>
<evidence type="ECO:0000313" key="11">
    <source>
        <dbReference type="WBParaSite" id="SMUV_0000084501-mRNA-1"/>
    </source>
</evidence>
<dbReference type="PANTHER" id="PTHR10048">
    <property type="entry name" value="PHOSPHATIDYLINOSITOL KINASE"/>
    <property type="match status" value="1"/>
</dbReference>
<dbReference type="GO" id="GO:0004430">
    <property type="term" value="F:1-phosphatidylinositol 4-kinase activity"/>
    <property type="evidence" value="ECO:0007669"/>
    <property type="project" value="UniProtKB-EC"/>
</dbReference>
<evidence type="ECO:0000259" key="9">
    <source>
        <dbReference type="PROSITE" id="PS50290"/>
    </source>
</evidence>
<dbReference type="InterPro" id="IPR036940">
    <property type="entry name" value="PI3/4_kinase_cat_sf"/>
</dbReference>
<dbReference type="Gene3D" id="1.10.1070.11">
    <property type="entry name" value="Phosphatidylinositol 3-/4-kinase, catalytic domain"/>
    <property type="match status" value="1"/>
</dbReference>
<evidence type="ECO:0000256" key="2">
    <source>
        <dbReference type="ARBA" id="ARBA00012169"/>
    </source>
</evidence>
<dbReference type="GO" id="GO:0046854">
    <property type="term" value="P:phosphatidylinositol phosphate biosynthetic process"/>
    <property type="evidence" value="ECO:0007669"/>
    <property type="project" value="InterPro"/>
</dbReference>
<evidence type="ECO:0000256" key="4">
    <source>
        <dbReference type="ARBA" id="ARBA00022777"/>
    </source>
</evidence>
<comment type="catalytic activity">
    <reaction evidence="5">
        <text>a 1,2-diacyl-sn-glycero-3-phospho-(1D-myo-inositol) + ATP = a 1,2-diacyl-sn-glycero-3-phospho-(1D-myo-inositol 4-phosphate) + ADP + H(+)</text>
        <dbReference type="Rhea" id="RHEA:19877"/>
        <dbReference type="ChEBI" id="CHEBI:15378"/>
        <dbReference type="ChEBI" id="CHEBI:30616"/>
        <dbReference type="ChEBI" id="CHEBI:57880"/>
        <dbReference type="ChEBI" id="CHEBI:58178"/>
        <dbReference type="ChEBI" id="CHEBI:456216"/>
        <dbReference type="EC" id="2.7.1.67"/>
    </reaction>
    <physiologicalReaction direction="left-to-right" evidence="5">
        <dbReference type="Rhea" id="RHEA:19878"/>
    </physiologicalReaction>
</comment>
<name>A0A0N5A9R0_9BILA</name>
<dbReference type="WBParaSite" id="SMUV_0000084501-mRNA-1">
    <property type="protein sequence ID" value="SMUV_0000084501-mRNA-1"/>
    <property type="gene ID" value="SMUV_0000084501"/>
</dbReference>
<keyword evidence="10" id="KW-1185">Reference proteome</keyword>
<reference evidence="11" key="1">
    <citation type="submission" date="2017-02" db="UniProtKB">
        <authorList>
            <consortium name="WormBaseParasite"/>
        </authorList>
    </citation>
    <scope>IDENTIFICATION</scope>
</reference>
<dbReference type="InterPro" id="IPR018936">
    <property type="entry name" value="PI3/4_kinase_CS"/>
</dbReference>
<evidence type="ECO:0000256" key="7">
    <source>
        <dbReference type="ARBA" id="ARBA00039877"/>
    </source>
</evidence>
<keyword evidence="4" id="KW-0418">Kinase</keyword>
<dbReference type="AlphaFoldDB" id="A0A0N5A9R0"/>
<evidence type="ECO:0000313" key="10">
    <source>
        <dbReference type="Proteomes" id="UP000046393"/>
    </source>
</evidence>
<evidence type="ECO:0000256" key="8">
    <source>
        <dbReference type="SAM" id="MobiDB-lite"/>
    </source>
</evidence>
<dbReference type="InterPro" id="IPR000403">
    <property type="entry name" value="PI3/4_kinase_cat_dom"/>
</dbReference>
<evidence type="ECO:0000256" key="1">
    <source>
        <dbReference type="ARBA" id="ARBA00004450"/>
    </source>
</evidence>
<dbReference type="InterPro" id="IPR015433">
    <property type="entry name" value="PI3/4_kinase"/>
</dbReference>
<accession>A0A0N5A9R0</accession>
<dbReference type="PROSITE" id="PS00915">
    <property type="entry name" value="PI3_4_KINASE_1"/>
    <property type="match status" value="1"/>
</dbReference>
<dbReference type="SMART" id="SM00146">
    <property type="entry name" value="PI3Kc"/>
    <property type="match status" value="1"/>
</dbReference>
<dbReference type="Proteomes" id="UP000046393">
    <property type="component" value="Unplaced"/>
</dbReference>
<feature type="compositionally biased region" description="Basic and acidic residues" evidence="8">
    <location>
        <begin position="141"/>
        <end position="154"/>
    </location>
</feature>
<dbReference type="Pfam" id="PF21245">
    <property type="entry name" value="PI4KB-PIK1_PIK"/>
    <property type="match status" value="1"/>
</dbReference>
<dbReference type="EC" id="2.7.1.67" evidence="2"/>
<sequence>MHSQLSPDCDHSASGICPRCFLQRTFNLTTEETKLSSPRLLSCNSLYGLSSAFVTPGNDQDTRLFANSKSTFDNATSSDEVCGTVAFMIGSGSVSGGSSLRNIDEDSLSVESVACRGLNNEVQNQETNSAVEAGCSNESSDSEKDSDELRKSTDDFDNLPADKNNANKEKLKNGTLAQNTRNMLTKDTCFSGKEGLLRLFESNLFDIVIAMQYLYKAGISRRLGILYYLGSRLFDFPIKSVDFYLPQLVNLYINVKEVAGVIHPYIVERCRDSVEFSLECCWLLDAYGADVVRSLKQKSQGCYLRKLIMSEFRRPVEVKNLNGSSNSLNWLNDYAMYDSAQHSDVGSSNSAMRRSESVLNTNFKDTSGDLTTARKYICFLGRAFDSGCTCFSEYENESDLVHLETSAKIQCGCGVSFTKFFILLTLLFCKRCVNKFFMKAAKLRPQQAFIRALMDIGERLKLLGSKEEKSLHLVNELAMINVNLPARVWLPLYSDSLKHVVLRIPLFAACVLNSKDKAPYCLYVEVLEVEDVRFSAIPHRISNIEAFLQRRQRESSLQLNNLSTPQHEVPKDDKEADTILQVYSKTLIGDHTGDIRKKFANWVRKPKIQLKNIPDDPSASTMSEPWEEKVARIREESPYGHYPGWKLLPVIIKTGDDLRQELLAYQLLTTLKNIWLEERVDLYLRPSRIVVCSRSSGMIEPIVNASSLHQIKKNLAISSVEEKQGQALPHTLLTHFLNTYGPPHSEAFLVAQQNFVQSCAGYSLACYFLQVKDRHNGNILLDRDGHLIHIDFGFFLSTSPKNLGFESSPFKLTQEIIDVMGGIGSDMFEYYKILLLKGIIAARKHMERIINIIEIMSIGSQLPCFRGGSSVVRALRERFHMNCTEEQLQVLVEALVEQSRDSLTTRLYDSFQYYTNGIL</sequence>
<dbReference type="Pfam" id="PF00454">
    <property type="entry name" value="PI3_PI4_kinase"/>
    <property type="match status" value="1"/>
</dbReference>
<evidence type="ECO:0000256" key="5">
    <source>
        <dbReference type="ARBA" id="ARBA00036767"/>
    </source>
</evidence>
<dbReference type="PANTHER" id="PTHR10048:SF22">
    <property type="entry name" value="PHOSPHATIDYLINOSITOL 4-KINASE BETA"/>
    <property type="match status" value="1"/>
</dbReference>
<protein>
    <recommendedName>
        <fullName evidence="7">Phosphatidylinositol 4-kinase beta</fullName>
        <ecNumber evidence="2">2.7.1.67</ecNumber>
    </recommendedName>
</protein>
<feature type="domain" description="PI3K/PI4K catalytic" evidence="9">
    <location>
        <begin position="624"/>
        <end position="904"/>
    </location>
</feature>
<dbReference type="InterPro" id="IPR011009">
    <property type="entry name" value="Kinase-like_dom_sf"/>
</dbReference>
<evidence type="ECO:0000256" key="3">
    <source>
        <dbReference type="ARBA" id="ARBA00022679"/>
    </source>
</evidence>
<dbReference type="GO" id="GO:0005741">
    <property type="term" value="C:mitochondrial outer membrane"/>
    <property type="evidence" value="ECO:0007669"/>
    <property type="project" value="UniProtKB-SubCell"/>
</dbReference>
<dbReference type="STRING" id="451379.A0A0N5A9R0"/>
<evidence type="ECO:0000256" key="6">
    <source>
        <dbReference type="ARBA" id="ARBA00037860"/>
    </source>
</evidence>
<dbReference type="FunFam" id="1.10.1070.11:FF:000016">
    <property type="entry name" value="PIK1p Phosphatidylinositol 4-kinase"/>
    <property type="match status" value="1"/>
</dbReference>
<proteinExistence type="predicted"/>
<dbReference type="InterPro" id="IPR049160">
    <property type="entry name" value="PI4KB-PIK1_PIK"/>
</dbReference>
<keyword evidence="3" id="KW-0808">Transferase</keyword>
<dbReference type="PROSITE" id="PS50290">
    <property type="entry name" value="PI3_4_KINASE_3"/>
    <property type="match status" value="1"/>
</dbReference>
<dbReference type="GO" id="GO:0030867">
    <property type="term" value="C:rough endoplasmic reticulum membrane"/>
    <property type="evidence" value="ECO:0007669"/>
    <property type="project" value="UniProtKB-SubCell"/>
</dbReference>
<feature type="region of interest" description="Disordered" evidence="8">
    <location>
        <begin position="126"/>
        <end position="174"/>
    </location>
</feature>
<dbReference type="Gene3D" id="3.30.1010.10">
    <property type="entry name" value="Phosphatidylinositol 3-kinase Catalytic Subunit, Chain A, domain 4"/>
    <property type="match status" value="1"/>
</dbReference>
<dbReference type="SUPFAM" id="SSF56112">
    <property type="entry name" value="Protein kinase-like (PK-like)"/>
    <property type="match status" value="1"/>
</dbReference>
<organism evidence="10 11">
    <name type="scientific">Syphacia muris</name>
    <dbReference type="NCBI Taxonomy" id="451379"/>
    <lineage>
        <taxon>Eukaryota</taxon>
        <taxon>Metazoa</taxon>
        <taxon>Ecdysozoa</taxon>
        <taxon>Nematoda</taxon>
        <taxon>Chromadorea</taxon>
        <taxon>Rhabditida</taxon>
        <taxon>Spirurina</taxon>
        <taxon>Oxyuridomorpha</taxon>
        <taxon>Oxyuroidea</taxon>
        <taxon>Oxyuridae</taxon>
        <taxon>Syphacia</taxon>
    </lineage>
</organism>